<dbReference type="InterPro" id="IPR036770">
    <property type="entry name" value="Ankyrin_rpt-contain_sf"/>
</dbReference>
<dbReference type="Pfam" id="PF22945">
    <property type="entry name" value="LEM-3_GIY-YIG"/>
    <property type="match status" value="1"/>
</dbReference>
<dbReference type="SMART" id="SM00248">
    <property type="entry name" value="ANK"/>
    <property type="match status" value="4"/>
</dbReference>
<keyword evidence="5" id="KW-1185">Reference proteome</keyword>
<dbReference type="Proteomes" id="UP000826195">
    <property type="component" value="Unassembled WGS sequence"/>
</dbReference>
<feature type="compositionally biased region" description="Low complexity" evidence="2">
    <location>
        <begin position="386"/>
        <end position="411"/>
    </location>
</feature>
<dbReference type="SUPFAM" id="SSF63451">
    <property type="entry name" value="LEM domain"/>
    <property type="match status" value="1"/>
</dbReference>
<dbReference type="PROSITE" id="PS50954">
    <property type="entry name" value="LEM"/>
    <property type="match status" value="1"/>
</dbReference>
<dbReference type="Pfam" id="PF03020">
    <property type="entry name" value="LEM"/>
    <property type="match status" value="1"/>
</dbReference>
<evidence type="ECO:0000313" key="5">
    <source>
        <dbReference type="Proteomes" id="UP000826195"/>
    </source>
</evidence>
<dbReference type="Gene3D" id="1.25.40.20">
    <property type="entry name" value="Ankyrin repeat-containing domain"/>
    <property type="match status" value="1"/>
</dbReference>
<dbReference type="CDD" id="cd12934">
    <property type="entry name" value="LEM"/>
    <property type="match status" value="1"/>
</dbReference>
<dbReference type="AlphaFoldDB" id="A0AAV7IJ73"/>
<feature type="region of interest" description="Disordered" evidence="2">
    <location>
        <begin position="651"/>
        <end position="690"/>
    </location>
</feature>
<dbReference type="PANTHER" id="PTHR46427:SF1">
    <property type="entry name" value="ANKYRIN REPEAT AND LEM DOMAIN-CONTAINING PROTEIN 1"/>
    <property type="match status" value="1"/>
</dbReference>
<dbReference type="PANTHER" id="PTHR46427">
    <property type="entry name" value="ANKYRIN REPEAT AND LEM DOMAIN-CONTAINING PROTEIN 1"/>
    <property type="match status" value="1"/>
</dbReference>
<feature type="domain" description="LEM" evidence="3">
    <location>
        <begin position="756"/>
        <end position="800"/>
    </location>
</feature>
<dbReference type="GO" id="GO:0005654">
    <property type="term" value="C:nucleoplasm"/>
    <property type="evidence" value="ECO:0007669"/>
    <property type="project" value="TreeGrafter"/>
</dbReference>
<feature type="compositionally biased region" description="Polar residues" evidence="2">
    <location>
        <begin position="651"/>
        <end position="665"/>
    </location>
</feature>
<sequence length="1024" mass="117307">MFNPELYSLIQKKSGMYLASSLYDGLEDNNLNQVKALLKEKDADPNILIPSYGISPFHLVIGNESEAFAEEVTKLFLRHGGDPNVRSIDGMTPVHIAAAWGRVRVLELLLANGGDPLCVDDENHTPFHYALEGSFYEAVSVLAKFSCKTQDDYYDDDEDSNSDNDKPKVQITLEKIFINNGNVVAEYVPSDIDFTNHTVDEKKQNTKNFNDLSSYKSDGSSSYNLPDNFSVQKAYSYTTNNDSFDDLPNDNITFRRRPRANRNDCNNKNAISPILPDDIVSELKSGFIKDERKLVKNIIKRLSDSFEKTTGSWANKKLNDEMKNKHTKKFVSLLPQQKIFKNNLQFMNKKQSKTLVDTSIISKSPNFHININRNYNNKFNRSNSLESESLMNQMSSSQSSSSSSTKSASSTPRKKTEQVQCKFKEKKCLNNNINRNSLNLSYNEGDYVSSFSINNEYKSEIDDSYFLKNIIRNLNDSFEDDYDKENSELINSDILMNNRGLKLNGDNKKKLEEKTKPRSFKGSHLLLPSKNLKENTRDRNVDKHSNKEEIKQNKELNISFHDKIKSILESPGSSTPTSNYLSVRSELSDQEELDLLYEINSICKGNKTPPASISKGYDESWATDESTALSDDFTNSLLIYKPSIDTSYECESSVQSQKDSSNNQLKVEDKTQSSDTDTYETPLRSFSSSTSNDSFVTVEEQYHYVDPERKKAFLERRLCVIPKLDEPVEHISESSYLEEMSENNESGPLRIVHKPVQDKQILANCDLRNRLITLGEQPGPITSTTYHVYLKRLTKLEKNVDLNARMQELSLKQEIRLSPAAKNRLFDPWACNLQPFQDLEDRVFKEFETPKPNRRYRGGISKSYFNYILLDPRITNNLPRNGRSLSSGQRWNIFLKAIFYIGKGKASRPAAHLYDAFDFWFKNKSDEPCNKIQKILDIWRDSKGVICLHVYMNRMQEEAFTREAAMIDAIGLDKLTNCVRGNYYGIITTMNNLDKIGIGNYLLYKAMEIFMYEGERQLFPQSIT</sequence>
<dbReference type="InterPro" id="IPR003887">
    <property type="entry name" value="LEM_dom"/>
</dbReference>
<evidence type="ECO:0000256" key="1">
    <source>
        <dbReference type="PROSITE-ProRule" id="PRU00023"/>
    </source>
</evidence>
<dbReference type="PROSITE" id="PS50297">
    <property type="entry name" value="ANK_REP_REGION"/>
    <property type="match status" value="1"/>
</dbReference>
<dbReference type="InterPro" id="IPR034998">
    <property type="entry name" value="ANKLE1"/>
</dbReference>
<evidence type="ECO:0000256" key="2">
    <source>
        <dbReference type="SAM" id="MobiDB-lite"/>
    </source>
</evidence>
<proteinExistence type="predicted"/>
<reference evidence="4 5" key="1">
    <citation type="journal article" date="2021" name="J. Hered.">
        <title>A chromosome-level genome assembly of the parasitoid wasp, Cotesia glomerata (Hymenoptera: Braconidae).</title>
        <authorList>
            <person name="Pinto B.J."/>
            <person name="Weis J.J."/>
            <person name="Gamble T."/>
            <person name="Ode P.J."/>
            <person name="Paul R."/>
            <person name="Zaspel J.M."/>
        </authorList>
    </citation>
    <scope>NUCLEOTIDE SEQUENCE [LARGE SCALE GENOMIC DNA]</scope>
    <source>
        <strain evidence="4">CgM1</strain>
    </source>
</reference>
<dbReference type="SUPFAM" id="SSF48403">
    <property type="entry name" value="Ankyrin repeat"/>
    <property type="match status" value="1"/>
</dbReference>
<gene>
    <name evidence="4" type="ORF">KQX54_007888</name>
</gene>
<feature type="region of interest" description="Disordered" evidence="2">
    <location>
        <begin position="386"/>
        <end position="420"/>
    </location>
</feature>
<evidence type="ECO:0000313" key="4">
    <source>
        <dbReference type="EMBL" id="KAH0554133.1"/>
    </source>
</evidence>
<evidence type="ECO:0000259" key="3">
    <source>
        <dbReference type="PROSITE" id="PS50954"/>
    </source>
</evidence>
<feature type="repeat" description="ANK" evidence="1">
    <location>
        <begin position="89"/>
        <end position="121"/>
    </location>
</feature>
<dbReference type="Pfam" id="PF12796">
    <property type="entry name" value="Ank_2"/>
    <property type="match status" value="1"/>
</dbReference>
<dbReference type="GO" id="GO:0005737">
    <property type="term" value="C:cytoplasm"/>
    <property type="evidence" value="ECO:0007669"/>
    <property type="project" value="TreeGrafter"/>
</dbReference>
<name>A0AAV7IJ73_COTGL</name>
<dbReference type="SMART" id="SM00540">
    <property type="entry name" value="LEM"/>
    <property type="match status" value="1"/>
</dbReference>
<dbReference type="Gene3D" id="1.10.720.40">
    <property type="match status" value="1"/>
</dbReference>
<dbReference type="PROSITE" id="PS50088">
    <property type="entry name" value="ANK_REPEAT"/>
    <property type="match status" value="1"/>
</dbReference>
<protein>
    <recommendedName>
        <fullName evidence="3">LEM domain-containing protein</fullName>
    </recommendedName>
</protein>
<organism evidence="4 5">
    <name type="scientific">Cotesia glomerata</name>
    <name type="common">Lepidopteran parasitic wasp</name>
    <name type="synonym">Apanteles glomeratus</name>
    <dbReference type="NCBI Taxonomy" id="32391"/>
    <lineage>
        <taxon>Eukaryota</taxon>
        <taxon>Metazoa</taxon>
        <taxon>Ecdysozoa</taxon>
        <taxon>Arthropoda</taxon>
        <taxon>Hexapoda</taxon>
        <taxon>Insecta</taxon>
        <taxon>Pterygota</taxon>
        <taxon>Neoptera</taxon>
        <taxon>Endopterygota</taxon>
        <taxon>Hymenoptera</taxon>
        <taxon>Apocrita</taxon>
        <taxon>Ichneumonoidea</taxon>
        <taxon>Braconidae</taxon>
        <taxon>Microgastrinae</taxon>
        <taxon>Cotesia</taxon>
    </lineage>
</organism>
<dbReference type="CDD" id="cd10454">
    <property type="entry name" value="GIY-YIG_COG3680_Meta"/>
    <property type="match status" value="1"/>
</dbReference>
<accession>A0AAV7IJ73</accession>
<comment type="caution">
    <text evidence="4">The sequence shown here is derived from an EMBL/GenBank/DDBJ whole genome shotgun (WGS) entry which is preliminary data.</text>
</comment>
<keyword evidence="1" id="KW-0040">ANK repeat</keyword>
<dbReference type="GO" id="GO:0000712">
    <property type="term" value="P:resolution of meiotic recombination intermediates"/>
    <property type="evidence" value="ECO:0007669"/>
    <property type="project" value="TreeGrafter"/>
</dbReference>
<feature type="region of interest" description="Disordered" evidence="2">
    <location>
        <begin position="501"/>
        <end position="523"/>
    </location>
</feature>
<dbReference type="GO" id="GO:0000724">
    <property type="term" value="P:double-strand break repair via homologous recombination"/>
    <property type="evidence" value="ECO:0007669"/>
    <property type="project" value="TreeGrafter"/>
</dbReference>
<dbReference type="EMBL" id="JAHXZJ010001119">
    <property type="protein sequence ID" value="KAH0554133.1"/>
    <property type="molecule type" value="Genomic_DNA"/>
</dbReference>
<feature type="compositionally biased region" description="Basic and acidic residues" evidence="2">
    <location>
        <begin position="505"/>
        <end position="516"/>
    </location>
</feature>
<dbReference type="InterPro" id="IPR011015">
    <property type="entry name" value="LEM/LEM-like_dom_sf"/>
</dbReference>
<dbReference type="InterPro" id="IPR002110">
    <property type="entry name" value="Ankyrin_rpt"/>
</dbReference>
<dbReference type="GO" id="GO:0004520">
    <property type="term" value="F:DNA endonuclease activity"/>
    <property type="evidence" value="ECO:0007669"/>
    <property type="project" value="TreeGrafter"/>
</dbReference>